<dbReference type="GO" id="GO:0032259">
    <property type="term" value="P:methylation"/>
    <property type="evidence" value="ECO:0007669"/>
    <property type="project" value="UniProtKB-KW"/>
</dbReference>
<dbReference type="RefSeq" id="WP_242617358.1">
    <property type="nucleotide sequence ID" value="NZ_SGXG01000001.1"/>
</dbReference>
<keyword evidence="1" id="KW-0808">Transferase</keyword>
<sequence>MMNQRERLTKCPLCKSGLFLNLHEITDYAISKEKFLLCQCSKCDLIFTNPRPQQAFIQDYYESEDYISHQNKTNNLTNLLYKLVRIFTIRQKVAWLNSFNVAKGNLLDIGCGTGYFLKAAKKSGWKVTGIEPNKTARKTAKEKGLKVITDLDKINDKKLYHCISLFHVLEHVHELRKTIKKLIHLLEENGTIMIAVPNHSSLDAQHYKEHWAAWDVPRHLYHFNHKSMAYLANEFKLHIDQILPMKFDSYYVSLLSEKYQNPDQSFLKQLQNGFINGMKSNKWAKNHNNNYSSLLFILKKS</sequence>
<dbReference type="InterPro" id="IPR029063">
    <property type="entry name" value="SAM-dependent_MTases_sf"/>
</dbReference>
<accession>A0A4V2F675</accession>
<dbReference type="CDD" id="cd02440">
    <property type="entry name" value="AdoMet_MTases"/>
    <property type="match status" value="1"/>
</dbReference>
<dbReference type="GO" id="GO:0008168">
    <property type="term" value="F:methyltransferase activity"/>
    <property type="evidence" value="ECO:0007669"/>
    <property type="project" value="UniProtKB-KW"/>
</dbReference>
<protein>
    <submittedName>
        <fullName evidence="1">Methyltransferase family protein</fullName>
    </submittedName>
</protein>
<evidence type="ECO:0000313" key="1">
    <source>
        <dbReference type="EMBL" id="RZS95339.1"/>
    </source>
</evidence>
<name>A0A4V2F675_9BACT</name>
<keyword evidence="1" id="KW-0489">Methyltransferase</keyword>
<dbReference type="Proteomes" id="UP000292209">
    <property type="component" value="Unassembled WGS sequence"/>
</dbReference>
<evidence type="ECO:0000313" key="2">
    <source>
        <dbReference type="Proteomes" id="UP000292209"/>
    </source>
</evidence>
<proteinExistence type="predicted"/>
<comment type="caution">
    <text evidence="1">The sequence shown here is derived from an EMBL/GenBank/DDBJ whole genome shotgun (WGS) entry which is preliminary data.</text>
</comment>
<organism evidence="1 2">
    <name type="scientific">Cecembia calidifontis</name>
    <dbReference type="NCBI Taxonomy" id="1187080"/>
    <lineage>
        <taxon>Bacteria</taxon>
        <taxon>Pseudomonadati</taxon>
        <taxon>Bacteroidota</taxon>
        <taxon>Cytophagia</taxon>
        <taxon>Cytophagales</taxon>
        <taxon>Cyclobacteriaceae</taxon>
        <taxon>Cecembia</taxon>
    </lineage>
</organism>
<keyword evidence="2" id="KW-1185">Reference proteome</keyword>
<dbReference type="Pfam" id="PF13489">
    <property type="entry name" value="Methyltransf_23"/>
    <property type="match status" value="1"/>
</dbReference>
<dbReference type="PANTHER" id="PTHR43861">
    <property type="entry name" value="TRANS-ACONITATE 2-METHYLTRANSFERASE-RELATED"/>
    <property type="match status" value="1"/>
</dbReference>
<dbReference type="SUPFAM" id="SSF53335">
    <property type="entry name" value="S-adenosyl-L-methionine-dependent methyltransferases"/>
    <property type="match status" value="1"/>
</dbReference>
<gene>
    <name evidence="1" type="ORF">BC751_0861</name>
</gene>
<dbReference type="AlphaFoldDB" id="A0A4V2F675"/>
<dbReference type="Gene3D" id="3.40.50.150">
    <property type="entry name" value="Vaccinia Virus protein VP39"/>
    <property type="match status" value="1"/>
</dbReference>
<reference evidence="1 2" key="1">
    <citation type="submission" date="2019-02" db="EMBL/GenBank/DDBJ databases">
        <title>Genomic Encyclopedia of Archaeal and Bacterial Type Strains, Phase II (KMG-II): from individual species to whole genera.</title>
        <authorList>
            <person name="Goeker M."/>
        </authorList>
    </citation>
    <scope>NUCLEOTIDE SEQUENCE [LARGE SCALE GENOMIC DNA]</scope>
    <source>
        <strain evidence="1 2">DSM 21411</strain>
    </source>
</reference>
<dbReference type="EMBL" id="SGXG01000001">
    <property type="protein sequence ID" value="RZS95339.1"/>
    <property type="molecule type" value="Genomic_DNA"/>
</dbReference>